<dbReference type="Pfam" id="PF00616">
    <property type="entry name" value="RasGAP"/>
    <property type="match status" value="1"/>
</dbReference>
<proteinExistence type="predicted"/>
<feature type="compositionally biased region" description="Polar residues" evidence="3">
    <location>
        <begin position="149"/>
        <end position="159"/>
    </location>
</feature>
<evidence type="ECO:0000313" key="8">
    <source>
        <dbReference type="RefSeq" id="XP_022085338.1"/>
    </source>
</evidence>
<feature type="domain" description="C2" evidence="5">
    <location>
        <begin position="270"/>
        <end position="387"/>
    </location>
</feature>
<dbReference type="CDD" id="cd04013">
    <property type="entry name" value="C2_SynGAP_like"/>
    <property type="match status" value="1"/>
</dbReference>
<accession>A0A8B7XWT5</accession>
<dbReference type="SMART" id="SM00233">
    <property type="entry name" value="PH"/>
    <property type="match status" value="1"/>
</dbReference>
<feature type="region of interest" description="Disordered" evidence="3">
    <location>
        <begin position="1143"/>
        <end position="1181"/>
    </location>
</feature>
<feature type="region of interest" description="Disordered" evidence="3">
    <location>
        <begin position="1220"/>
        <end position="1246"/>
    </location>
</feature>
<feature type="compositionally biased region" description="Low complexity" evidence="3">
    <location>
        <begin position="948"/>
        <end position="966"/>
    </location>
</feature>
<organism evidence="7 8">
    <name type="scientific">Acanthaster planci</name>
    <name type="common">Crown-of-thorns starfish</name>
    <dbReference type="NCBI Taxonomy" id="133434"/>
    <lineage>
        <taxon>Eukaryota</taxon>
        <taxon>Metazoa</taxon>
        <taxon>Echinodermata</taxon>
        <taxon>Eleutherozoa</taxon>
        <taxon>Asterozoa</taxon>
        <taxon>Asteroidea</taxon>
        <taxon>Valvatacea</taxon>
        <taxon>Valvatida</taxon>
        <taxon>Acanthasteridae</taxon>
        <taxon>Acanthaster</taxon>
    </lineage>
</organism>
<dbReference type="OrthoDB" id="5572587at2759"/>
<dbReference type="Pfam" id="PF25321">
    <property type="entry name" value="PH_RASGAP"/>
    <property type="match status" value="1"/>
</dbReference>
<evidence type="ECO:0000259" key="6">
    <source>
        <dbReference type="PROSITE" id="PS50018"/>
    </source>
</evidence>
<keyword evidence="7" id="KW-1185">Reference proteome</keyword>
<feature type="region of interest" description="Disordered" evidence="3">
    <location>
        <begin position="947"/>
        <end position="1001"/>
    </location>
</feature>
<feature type="region of interest" description="Disordered" evidence="3">
    <location>
        <begin position="1028"/>
        <end position="1071"/>
    </location>
</feature>
<dbReference type="SMART" id="SM00239">
    <property type="entry name" value="C2"/>
    <property type="match status" value="1"/>
</dbReference>
<dbReference type="Pfam" id="PF00168">
    <property type="entry name" value="C2"/>
    <property type="match status" value="1"/>
</dbReference>
<dbReference type="PANTHER" id="PTHR10194">
    <property type="entry name" value="RAS GTPASE-ACTIVATING PROTEINS"/>
    <property type="match status" value="1"/>
</dbReference>
<dbReference type="InterPro" id="IPR057606">
    <property type="entry name" value="SynGAP1-like_PH"/>
</dbReference>
<dbReference type="Proteomes" id="UP000694845">
    <property type="component" value="Unplaced"/>
</dbReference>
<dbReference type="CDD" id="cd05136">
    <property type="entry name" value="RasGAP_DAB2IP"/>
    <property type="match status" value="1"/>
</dbReference>
<feature type="region of interest" description="Disordered" evidence="3">
    <location>
        <begin position="1311"/>
        <end position="1330"/>
    </location>
</feature>
<evidence type="ECO:0000259" key="4">
    <source>
        <dbReference type="PROSITE" id="PS50003"/>
    </source>
</evidence>
<dbReference type="InterPro" id="IPR023152">
    <property type="entry name" value="RasGAP_CS"/>
</dbReference>
<dbReference type="InterPro" id="IPR035892">
    <property type="entry name" value="C2_domain_sf"/>
</dbReference>
<evidence type="ECO:0000313" key="7">
    <source>
        <dbReference type="Proteomes" id="UP000694845"/>
    </source>
</evidence>
<feature type="region of interest" description="Disordered" evidence="3">
    <location>
        <begin position="185"/>
        <end position="210"/>
    </location>
</feature>
<dbReference type="KEGG" id="aplc:110976411"/>
<dbReference type="InterPro" id="IPR039360">
    <property type="entry name" value="Ras_GTPase"/>
</dbReference>
<feature type="compositionally biased region" description="Polar residues" evidence="3">
    <location>
        <begin position="1315"/>
        <end position="1330"/>
    </location>
</feature>
<feature type="domain" description="PH" evidence="4">
    <location>
        <begin position="245"/>
        <end position="279"/>
    </location>
</feature>
<dbReference type="SMART" id="SM00323">
    <property type="entry name" value="RasGAP"/>
    <property type="match status" value="1"/>
</dbReference>
<feature type="region of interest" description="Disordered" evidence="3">
    <location>
        <begin position="1281"/>
        <end position="1300"/>
    </location>
</feature>
<feature type="domain" description="Ras-GAP" evidence="6">
    <location>
        <begin position="444"/>
        <end position="637"/>
    </location>
</feature>
<feature type="region of interest" description="Disordered" evidence="3">
    <location>
        <begin position="1349"/>
        <end position="1375"/>
    </location>
</feature>
<evidence type="ECO:0000256" key="1">
    <source>
        <dbReference type="ARBA" id="ARBA00022468"/>
    </source>
</evidence>
<feature type="region of interest" description="Disordered" evidence="3">
    <location>
        <begin position="1096"/>
        <end position="1116"/>
    </location>
</feature>
<feature type="compositionally biased region" description="Polar residues" evidence="3">
    <location>
        <begin position="897"/>
        <end position="907"/>
    </location>
</feature>
<keyword evidence="1" id="KW-0343">GTPase activation</keyword>
<feature type="region of interest" description="Disordered" evidence="3">
    <location>
        <begin position="895"/>
        <end position="933"/>
    </location>
</feature>
<dbReference type="PROSITE" id="PS50004">
    <property type="entry name" value="C2"/>
    <property type="match status" value="1"/>
</dbReference>
<feature type="compositionally biased region" description="Low complexity" evidence="3">
    <location>
        <begin position="975"/>
        <end position="1000"/>
    </location>
</feature>
<evidence type="ECO:0000256" key="3">
    <source>
        <dbReference type="SAM" id="MobiDB-lite"/>
    </source>
</evidence>
<dbReference type="GeneID" id="110976411"/>
<dbReference type="Gene3D" id="2.30.29.30">
    <property type="entry name" value="Pleckstrin-homology domain (PH domain)/Phosphotyrosine-binding domain (PTB)"/>
    <property type="match status" value="1"/>
</dbReference>
<evidence type="ECO:0000259" key="5">
    <source>
        <dbReference type="PROSITE" id="PS50004"/>
    </source>
</evidence>
<dbReference type="SUPFAM" id="SSF48350">
    <property type="entry name" value="GTPase activation domain, GAP"/>
    <property type="match status" value="1"/>
</dbReference>
<feature type="region of interest" description="Disordered" evidence="3">
    <location>
        <begin position="1506"/>
        <end position="1532"/>
    </location>
</feature>
<dbReference type="SUPFAM" id="SSF50729">
    <property type="entry name" value="PH domain-like"/>
    <property type="match status" value="1"/>
</dbReference>
<feature type="region of interest" description="Disordered" evidence="3">
    <location>
        <begin position="134"/>
        <end position="159"/>
    </location>
</feature>
<dbReference type="Pfam" id="PF12004">
    <property type="entry name" value="DAB2P_C"/>
    <property type="match status" value="1"/>
</dbReference>
<feature type="compositionally biased region" description="Polar residues" evidence="3">
    <location>
        <begin position="1230"/>
        <end position="1246"/>
    </location>
</feature>
<dbReference type="InterPro" id="IPR001849">
    <property type="entry name" value="PH_domain"/>
</dbReference>
<dbReference type="PROSITE" id="PS00509">
    <property type="entry name" value="RAS_GTPASE_ACTIV_1"/>
    <property type="match status" value="1"/>
</dbReference>
<feature type="compositionally biased region" description="Polar residues" evidence="3">
    <location>
        <begin position="1523"/>
        <end position="1532"/>
    </location>
</feature>
<protein>
    <submittedName>
        <fullName evidence="8">Ras GTPase-activating protein nGAP-like isoform X1</fullName>
    </submittedName>
</protein>
<dbReference type="InterPro" id="IPR001936">
    <property type="entry name" value="RasGAP_dom"/>
</dbReference>
<feature type="compositionally biased region" description="Polar residues" evidence="3">
    <location>
        <begin position="1032"/>
        <end position="1071"/>
    </location>
</feature>
<dbReference type="PROSITE" id="PS50003">
    <property type="entry name" value="PH_DOMAIN"/>
    <property type="match status" value="1"/>
</dbReference>
<dbReference type="InterPro" id="IPR021887">
    <property type="entry name" value="DAB2P_C"/>
</dbReference>
<dbReference type="InterPro" id="IPR011993">
    <property type="entry name" value="PH-like_dom_sf"/>
</dbReference>
<dbReference type="InterPro" id="IPR008936">
    <property type="entry name" value="Rho_GTPase_activation_prot"/>
</dbReference>
<feature type="compositionally biased region" description="Basic and acidic residues" evidence="3">
    <location>
        <begin position="1365"/>
        <end position="1375"/>
    </location>
</feature>
<gene>
    <name evidence="8" type="primary">LOC110976411</name>
</gene>
<dbReference type="Gene3D" id="2.60.40.150">
    <property type="entry name" value="C2 domain"/>
    <property type="match status" value="1"/>
</dbReference>
<reference evidence="8" key="1">
    <citation type="submission" date="2025-08" db="UniProtKB">
        <authorList>
            <consortium name="RefSeq"/>
        </authorList>
    </citation>
    <scope>IDENTIFICATION</scope>
</reference>
<dbReference type="PANTHER" id="PTHR10194:SF60">
    <property type="entry name" value="RAS GTPASE-ACTIVATING PROTEIN RASKOL"/>
    <property type="match status" value="1"/>
</dbReference>
<keyword evidence="2" id="KW-0597">Phosphoprotein</keyword>
<dbReference type="Gene3D" id="1.10.506.10">
    <property type="entry name" value="GTPase Activation - p120gap, domain 1"/>
    <property type="match status" value="2"/>
</dbReference>
<dbReference type="RefSeq" id="XP_022085338.1">
    <property type="nucleotide sequence ID" value="XM_022229646.1"/>
</dbReference>
<dbReference type="InterPro" id="IPR000008">
    <property type="entry name" value="C2_dom"/>
</dbReference>
<name>A0A8B7XWT5_ACAPL</name>
<dbReference type="PROSITE" id="PS50018">
    <property type="entry name" value="RAS_GTPASE_ACTIV_2"/>
    <property type="match status" value="1"/>
</dbReference>
<dbReference type="SUPFAM" id="SSF49562">
    <property type="entry name" value="C2 domain (Calcium/lipid-binding domain, CaLB)"/>
    <property type="match status" value="1"/>
</dbReference>
<evidence type="ECO:0000256" key="2">
    <source>
        <dbReference type="ARBA" id="ARBA00022553"/>
    </source>
</evidence>
<dbReference type="GO" id="GO:0005096">
    <property type="term" value="F:GTPase activator activity"/>
    <property type="evidence" value="ECO:0007669"/>
    <property type="project" value="UniProtKB-KW"/>
</dbReference>
<feature type="compositionally biased region" description="Low complexity" evidence="3">
    <location>
        <begin position="1281"/>
        <end position="1298"/>
    </location>
</feature>
<sequence length="1532" mass="170104">MNESCGSVFVEEVDEEKEGPARAEGWIKVFEEGIIKYCRRGSYNFLSSLRWQLQFCVLDFKASKLHHFNNELEAALVQENAGSPMVRLNPSRVDYYSRWNHVSMSHLGPNFLKTESSTLPRKLPNYDRLDVSQDGVGRARRKSAPSGGIQMTTDATGQQSKLSGIFPKRMKIALKRTKSVGKFDNKHATLKEEDEESDMTSPNSIKPAHSHESLLLGPQTSLDVFDLSSNDLVIVPLHSSILGQDHCFQITNSHGKKYYSCRSASERDKWMESIRSAIHPEKDHKRRKDSVLRLWVVEGKNVPVKRKYYCEICLDDMLYARTTAKSRGDMVFWGEQFLFTCLPEAKNIKVHLYKEPDKKKRRDKNYVGVVSIPLEPISNRATIEKWYPLTNTSTKGDTPSLRIKARYQSISILPIAQYSELAQYLKENAITLCQLIEQQINVKTKEEIATSLVKVLHCLDSAKEFLVELVMSETRTMNDESLIFRANTMATKSMEAYMKLIGGKYLQDTIGDFIHELYESEEDCEVDPTKVSSSLLLQQHQATLTMLCEMACCKIVNSAAAFPSDLRAVFHSFRQHSQSQPNGQVICDKLISGCIFLRFLCPAIMSPSLFDLIQEYPSDKTSRCLTLIAKTVQGLANFTKFGTKESYMVFMNDFLEREWSNMKTFLQEISSTPERANDVKFNGYTDLGKELSLLHSLLVETLDDCEKLSDDKLGSLRSILTRITSYASLPEGTIPYSSSSFIQTVQGSCSSTTVTMTSTATSPMGKKSLNKIFEDAKLSDSTDVEMLPPYNIAMERSITSSTVNNLVDFIQQDTANSTNGKTELSTAVFEIASTQTDSSQIESSTTVEKVRTTTEYEERIMEELEGDMLVSMKSETKKSVNQSYSVSLERTVVPNPAISTTETNRTSYAIDRTGGGDAQVKRRNRTLPLSFQNPAYQLSKKSLRHLDVGASDSVSSSNSSDGASSNHDGDVSQNSLSCGGVSPSSSRRTASSKGSSSTGKVDIMAHTLPKATHRSHNITSVDLYPKSDGQIAESQSSGSIHSKSTKPSFNGSNSSTSLFDPARTQSSVTSPTEAIRAMNNAAKAAFFSSVMAPVRESPARSNSGIGSPIPSRGLKQRSQAVLHINNENHQPSFAITVTNPKPESQMAQLSHTHPEHISSSSPSISPPTSSPSSASSEELPARTLVKTEAVIQTGSPTLQTTQSTESVTFTTQRFMTSQTILPSSPCRPKQLNTDTSPTSRTPLMGTTNLEKNLTTRTTARYPTTPVQLSTANISFSIASLTPPVSTVTSPTSPSSLPLPRKKIMTQFASKPRICQSESSSPLNKPTESSELSIQIGKKTRSLSLQHNFTSKPVLTSPPGPVWTRRMKDPSSIDRETQTEVYSLEIQILKDELEKVTLQLEETQLKLAEEEVRADKAIAEMKVELENSQVELKRQHDEKDKQIKDIITRLVTVEEELKKEQEEMVAVVSAKQKIIDAQETRIQALDAANARLMRALDQLKERYQLTRRTKSSSDIRSAAKLTPLNGSMKSTNY</sequence>